<feature type="region of interest" description="Disordered" evidence="1">
    <location>
        <begin position="141"/>
        <end position="168"/>
    </location>
</feature>
<dbReference type="EMBL" id="JACGWV010000001">
    <property type="protein sequence ID" value="MBA8807711.1"/>
    <property type="molecule type" value="Genomic_DNA"/>
</dbReference>
<sequence length="168" mass="18906">MAKAVPGRITHQYEGELVVFHIGMTFNRWWRPDLWWPVFFSMPAMMRELDEDPDSGLLGYELLVNRRGPFAVQYWSSLDKLYEYASAGSRSHRPAWARFNAMARKHPEAVGVWHETFVVERAESMFVGTPAMGLPKATKVVPVGKGHQSPSARARMAGGATSGRSPDQ</sequence>
<organism evidence="2 3">
    <name type="scientific">Promicromonospora sukumoe</name>
    <dbReference type="NCBI Taxonomy" id="88382"/>
    <lineage>
        <taxon>Bacteria</taxon>
        <taxon>Bacillati</taxon>
        <taxon>Actinomycetota</taxon>
        <taxon>Actinomycetes</taxon>
        <taxon>Micrococcales</taxon>
        <taxon>Promicromonosporaceae</taxon>
        <taxon>Promicromonospora</taxon>
    </lineage>
</organism>
<comment type="caution">
    <text evidence="2">The sequence shown here is derived from an EMBL/GenBank/DDBJ whole genome shotgun (WGS) entry which is preliminary data.</text>
</comment>
<keyword evidence="3" id="KW-1185">Reference proteome</keyword>
<evidence type="ECO:0000313" key="3">
    <source>
        <dbReference type="Proteomes" id="UP000540568"/>
    </source>
</evidence>
<evidence type="ECO:0008006" key="4">
    <source>
        <dbReference type="Google" id="ProtNLM"/>
    </source>
</evidence>
<evidence type="ECO:0000313" key="2">
    <source>
        <dbReference type="EMBL" id="MBA8807711.1"/>
    </source>
</evidence>
<evidence type="ECO:0000256" key="1">
    <source>
        <dbReference type="SAM" id="MobiDB-lite"/>
    </source>
</evidence>
<dbReference type="AlphaFoldDB" id="A0A7W3J7G7"/>
<dbReference type="Proteomes" id="UP000540568">
    <property type="component" value="Unassembled WGS sequence"/>
</dbReference>
<dbReference type="InterPro" id="IPR025444">
    <property type="entry name" value="Monooxy_af470"/>
</dbReference>
<proteinExistence type="predicted"/>
<gene>
    <name evidence="2" type="ORF">FHX71_001653</name>
</gene>
<dbReference type="RefSeq" id="WP_182615240.1">
    <property type="nucleotide sequence ID" value="NZ_BAAATF010000007.1"/>
</dbReference>
<accession>A0A7W3J7G7</accession>
<name>A0A7W3J7G7_9MICO</name>
<reference evidence="2 3" key="1">
    <citation type="submission" date="2020-07" db="EMBL/GenBank/DDBJ databases">
        <title>Sequencing the genomes of 1000 actinobacteria strains.</title>
        <authorList>
            <person name="Klenk H.-P."/>
        </authorList>
    </citation>
    <scope>NUCLEOTIDE SEQUENCE [LARGE SCALE GENOMIC DNA]</scope>
    <source>
        <strain evidence="2 3">DSM 44121</strain>
    </source>
</reference>
<protein>
    <recommendedName>
        <fullName evidence="4">DUF4188 domain-containing protein</fullName>
    </recommendedName>
</protein>
<dbReference type="Pfam" id="PF13826">
    <property type="entry name" value="Monooxy_af470-like"/>
    <property type="match status" value="1"/>
</dbReference>